<keyword evidence="3" id="KW-1185">Reference proteome</keyword>
<evidence type="ECO:0000259" key="1">
    <source>
        <dbReference type="PROSITE" id="PS50011"/>
    </source>
</evidence>
<sequence length="364" mass="42542">MLSSLQRLLALFCTSTKRLWLFLWRRLVTPRKTFSLETWRSTCATQDDRTKLWQSYVPFFESKGYRLWKIIRYDHVPPDDKPRAPDGFSYENEYGANTSHSYSDMHPFIFPARTRDSRDVMIVLLSDGVVGLNCIDALREMATGKNAGIDRNHALPMLQEIHHNNLVFGVFPLVGSMFAIEWFPDIEHFLEATSQIMEGVAFLHDHLVVHRDLFISNFLSSRRDAPWDPDNRYDFLRPRYYIIDFEWAIRFLPGSDPETRTVTGPPLPWDIYKRPVPPEMKSELPYCPFKSDVWQLGKAFGKWLEHIDSIPDVVQLLRKMSADDAKERPSAREAVNHLNKIRSELPSHVLHSPIELNYDYDELV</sequence>
<organism evidence="2 3">
    <name type="scientific">Rhodocollybia butyracea</name>
    <dbReference type="NCBI Taxonomy" id="206335"/>
    <lineage>
        <taxon>Eukaryota</taxon>
        <taxon>Fungi</taxon>
        <taxon>Dikarya</taxon>
        <taxon>Basidiomycota</taxon>
        <taxon>Agaricomycotina</taxon>
        <taxon>Agaricomycetes</taxon>
        <taxon>Agaricomycetidae</taxon>
        <taxon>Agaricales</taxon>
        <taxon>Marasmiineae</taxon>
        <taxon>Omphalotaceae</taxon>
        <taxon>Rhodocollybia</taxon>
    </lineage>
</organism>
<dbReference type="EMBL" id="JADNRY010000033">
    <property type="protein sequence ID" value="KAF9071350.1"/>
    <property type="molecule type" value="Genomic_DNA"/>
</dbReference>
<proteinExistence type="predicted"/>
<dbReference type="SUPFAM" id="SSF56112">
    <property type="entry name" value="Protein kinase-like (PK-like)"/>
    <property type="match status" value="1"/>
</dbReference>
<protein>
    <recommendedName>
        <fullName evidence="1">Protein kinase domain-containing protein</fullName>
    </recommendedName>
</protein>
<dbReference type="GO" id="GO:0005524">
    <property type="term" value="F:ATP binding"/>
    <property type="evidence" value="ECO:0007669"/>
    <property type="project" value="InterPro"/>
</dbReference>
<feature type="domain" description="Protein kinase" evidence="1">
    <location>
        <begin position="88"/>
        <end position="364"/>
    </location>
</feature>
<evidence type="ECO:0000313" key="3">
    <source>
        <dbReference type="Proteomes" id="UP000772434"/>
    </source>
</evidence>
<dbReference type="AlphaFoldDB" id="A0A9P5Q0E8"/>
<comment type="caution">
    <text evidence="2">The sequence shown here is derived from an EMBL/GenBank/DDBJ whole genome shotgun (WGS) entry which is preliminary data.</text>
</comment>
<dbReference type="InterPro" id="IPR000719">
    <property type="entry name" value="Prot_kinase_dom"/>
</dbReference>
<dbReference type="PROSITE" id="PS50011">
    <property type="entry name" value="PROTEIN_KINASE_DOM"/>
    <property type="match status" value="1"/>
</dbReference>
<dbReference type="Proteomes" id="UP000772434">
    <property type="component" value="Unassembled WGS sequence"/>
</dbReference>
<gene>
    <name evidence="2" type="ORF">BDP27DRAFT_1401509</name>
</gene>
<reference evidence="2" key="1">
    <citation type="submission" date="2020-11" db="EMBL/GenBank/DDBJ databases">
        <authorList>
            <consortium name="DOE Joint Genome Institute"/>
            <person name="Ahrendt S."/>
            <person name="Riley R."/>
            <person name="Andreopoulos W."/>
            <person name="Labutti K."/>
            <person name="Pangilinan J."/>
            <person name="Ruiz-Duenas F.J."/>
            <person name="Barrasa J.M."/>
            <person name="Sanchez-Garcia M."/>
            <person name="Camarero S."/>
            <person name="Miyauchi S."/>
            <person name="Serrano A."/>
            <person name="Linde D."/>
            <person name="Babiker R."/>
            <person name="Drula E."/>
            <person name="Ayuso-Fernandez I."/>
            <person name="Pacheco R."/>
            <person name="Padilla G."/>
            <person name="Ferreira P."/>
            <person name="Barriuso J."/>
            <person name="Kellner H."/>
            <person name="Castanera R."/>
            <person name="Alfaro M."/>
            <person name="Ramirez L."/>
            <person name="Pisabarro A.G."/>
            <person name="Kuo A."/>
            <person name="Tritt A."/>
            <person name="Lipzen A."/>
            <person name="He G."/>
            <person name="Yan M."/>
            <person name="Ng V."/>
            <person name="Cullen D."/>
            <person name="Martin F."/>
            <person name="Rosso M.-N."/>
            <person name="Henrissat B."/>
            <person name="Hibbett D."/>
            <person name="Martinez A.T."/>
            <person name="Grigoriev I.V."/>
        </authorList>
    </citation>
    <scope>NUCLEOTIDE SEQUENCE</scope>
    <source>
        <strain evidence="2">AH 40177</strain>
    </source>
</reference>
<dbReference type="SMART" id="SM00220">
    <property type="entry name" value="S_TKc"/>
    <property type="match status" value="1"/>
</dbReference>
<dbReference type="OrthoDB" id="3224178at2759"/>
<name>A0A9P5Q0E8_9AGAR</name>
<accession>A0A9P5Q0E8</accession>
<dbReference type="GO" id="GO:0004672">
    <property type="term" value="F:protein kinase activity"/>
    <property type="evidence" value="ECO:0007669"/>
    <property type="project" value="InterPro"/>
</dbReference>
<evidence type="ECO:0000313" key="2">
    <source>
        <dbReference type="EMBL" id="KAF9071350.1"/>
    </source>
</evidence>
<dbReference type="Gene3D" id="1.10.510.10">
    <property type="entry name" value="Transferase(Phosphotransferase) domain 1"/>
    <property type="match status" value="1"/>
</dbReference>
<dbReference type="InterPro" id="IPR011009">
    <property type="entry name" value="Kinase-like_dom_sf"/>
</dbReference>